<dbReference type="OrthoDB" id="377549at2759"/>
<sequence length="960" mass="105703">MQHYLLSLPLLLLLQLLLPPQLLVAAAALCLDLRKAAAPAVAAALGAGTAAFDAEDGEEAIRLGAAAYSQFLKESSEEGAASSCWQQVSEQLLLLQQQTHEDACSSRGEAFRELIALTRMRCIYARSGRPFPGPAEGCYLFPHEVPLDWIGLYGQAGIAEGAAAVDAAVSHPCVKLNNVLQQVQQAQQVLQFQQMQQNLEGEWSEAYAKQQQENQDQDEGLDTSTEKLESESTRFPGEAAKMMDLMHAEAVSPLVQLRRLQQQQQQLYRRCIALTRRQTAACQQHSKMDFGTFALVREQINHIDNICFFLHSAERQRRTEEATVRLSAASAAATASMQQQLQHLEHMGKLQEQLQLQQLQGGNYMQQLLQQLQQGLEDSFAVLEQLKAFHKAVGEWLGGTETVALYLVAAAAALFLTSNRRVSGARLGVLGILSAAAAAEMALHHGGISPLLSQLTKPQYKPRAPAATEESSSGTLNFLKEVACDAGLFVATALAGAAAAYGVSFVRWTCLVTCCWVWLHCLLHYTSPEQQMQQQLQQLQQQVCWVREELHEVQAAGDPRMQEVQQLLQQLLQRVTSKDEEMQRIHLRERHERQLLQQHQQQQQLRQQRQSLARRSLLWTARLIAPVLAAAFTGAVSVAAWATAAAWKRLASPLNYWSLVRANAHPAASSKASSGDRSTREAEGSFFPTARSASSLLKRESSSSSRRFIWQQKGRCTVLPEGLREQSRKNNEDEGEVADPSYLPPTSSSSTDSDEDRLDATVPSDLNAPATAVTAGVSPSAHALDMSDAAAAQFIPSHKVATKCQPQDRQNCRLPLQQQQQKPYAQPLRRNPVRACRVVNFAKLEDPQHPDVFMREVVPPERLKALQGQRRCLNSSPSTESSGSGSSSISSSSTSPADSCRSSLAVAQTTPAATCTKRSVPKASASSLSNYWRTDSEPLKQEQRQLQVSPPSHSRKSRQR</sequence>
<dbReference type="AlphaFoldDB" id="U6L436"/>
<feature type="region of interest" description="Disordered" evidence="2">
    <location>
        <begin position="203"/>
        <end position="232"/>
    </location>
</feature>
<proteinExistence type="predicted"/>
<feature type="compositionally biased region" description="Polar residues" evidence="2">
    <location>
        <begin position="905"/>
        <end position="917"/>
    </location>
</feature>
<dbReference type="GO" id="GO:0051496">
    <property type="term" value="P:positive regulation of stress fiber assembly"/>
    <property type="evidence" value="ECO:0007669"/>
    <property type="project" value="TreeGrafter"/>
</dbReference>
<organism evidence="5 6">
    <name type="scientific">Eimeria tenella</name>
    <name type="common">Coccidian parasite</name>
    <dbReference type="NCBI Taxonomy" id="5802"/>
    <lineage>
        <taxon>Eukaryota</taxon>
        <taxon>Sar</taxon>
        <taxon>Alveolata</taxon>
        <taxon>Apicomplexa</taxon>
        <taxon>Conoidasida</taxon>
        <taxon>Coccidia</taxon>
        <taxon>Eucoccidiorida</taxon>
        <taxon>Eimeriorina</taxon>
        <taxon>Eimeriidae</taxon>
        <taxon>Eimeria</taxon>
    </lineage>
</organism>
<dbReference type="RefSeq" id="XP_013233270.1">
    <property type="nucleotide sequence ID" value="XM_013377816.1"/>
</dbReference>
<accession>U6L436</accession>
<feature type="transmembrane region" description="Helical" evidence="3">
    <location>
        <begin position="396"/>
        <end position="416"/>
    </location>
</feature>
<feature type="signal peptide" evidence="4">
    <location>
        <begin position="1"/>
        <end position="28"/>
    </location>
</feature>
<dbReference type="GeneID" id="25252007"/>
<evidence type="ECO:0000313" key="6">
    <source>
        <dbReference type="Proteomes" id="UP000030747"/>
    </source>
</evidence>
<dbReference type="OMA" id="GAASSCW"/>
<feature type="region of interest" description="Disordered" evidence="2">
    <location>
        <begin position="720"/>
        <end position="767"/>
    </location>
</feature>
<dbReference type="PANTHER" id="PTHR15551:SF3">
    <property type="entry name" value="LIM AND CALPONIN HOMOLOGY DOMAINS-CONTAINING PROTEIN 1"/>
    <property type="match status" value="1"/>
</dbReference>
<evidence type="ECO:0000256" key="3">
    <source>
        <dbReference type="SAM" id="Phobius"/>
    </source>
</evidence>
<reference evidence="5" key="2">
    <citation type="submission" date="2013-10" db="EMBL/GenBank/DDBJ databases">
        <authorList>
            <person name="Aslett M."/>
        </authorList>
    </citation>
    <scope>NUCLEOTIDE SEQUENCE [LARGE SCALE GENOMIC DNA]</scope>
    <source>
        <strain evidence="5">Houghton</strain>
    </source>
</reference>
<protein>
    <submittedName>
        <fullName evidence="5">Uncharacterized protein</fullName>
    </submittedName>
</protein>
<evidence type="ECO:0000313" key="5">
    <source>
        <dbReference type="EMBL" id="CDJ42520.1"/>
    </source>
</evidence>
<keyword evidence="4" id="KW-0732">Signal</keyword>
<feature type="compositionally biased region" description="Basic and acidic residues" evidence="2">
    <location>
        <begin position="934"/>
        <end position="943"/>
    </location>
</feature>
<keyword evidence="1" id="KW-0175">Coiled coil</keyword>
<feature type="compositionally biased region" description="Basic and acidic residues" evidence="2">
    <location>
        <begin position="722"/>
        <end position="732"/>
    </location>
</feature>
<evidence type="ECO:0000256" key="1">
    <source>
        <dbReference type="SAM" id="Coils"/>
    </source>
</evidence>
<evidence type="ECO:0000256" key="4">
    <source>
        <dbReference type="SAM" id="SignalP"/>
    </source>
</evidence>
<feature type="transmembrane region" description="Helical" evidence="3">
    <location>
        <begin position="623"/>
        <end position="647"/>
    </location>
</feature>
<name>U6L436_EIMTE</name>
<dbReference type="VEuPathDB" id="ToxoDB:ETH2_1587500"/>
<keyword evidence="3" id="KW-0812">Transmembrane</keyword>
<feature type="chain" id="PRO_5004673561" evidence="4">
    <location>
        <begin position="29"/>
        <end position="960"/>
    </location>
</feature>
<keyword evidence="3" id="KW-0472">Membrane</keyword>
<feature type="compositionally biased region" description="Low complexity" evidence="2">
    <location>
        <begin position="875"/>
        <end position="903"/>
    </location>
</feature>
<reference evidence="5" key="1">
    <citation type="submission" date="2013-10" db="EMBL/GenBank/DDBJ databases">
        <title>Genomic analysis of the causative agents of coccidiosis in chickens.</title>
        <authorList>
            <person name="Reid A.J."/>
            <person name="Blake D."/>
            <person name="Billington K."/>
            <person name="Browne H."/>
            <person name="Dunn M."/>
            <person name="Hung S."/>
            <person name="Kawahara F."/>
            <person name="Miranda-Saavedra D."/>
            <person name="Mourier T."/>
            <person name="Nagra H."/>
            <person name="Otto T.D."/>
            <person name="Rawlings N."/>
            <person name="Sanchez A."/>
            <person name="Sanders M."/>
            <person name="Subramaniam C."/>
            <person name="Tay Y."/>
            <person name="Dear P."/>
            <person name="Doerig C."/>
            <person name="Gruber A."/>
            <person name="Parkinson J."/>
            <person name="Shirley M."/>
            <person name="Wan K.L."/>
            <person name="Berriman M."/>
            <person name="Tomley F."/>
            <person name="Pain A."/>
        </authorList>
    </citation>
    <scope>NUCLEOTIDE SEQUENCE [LARGE SCALE GENOMIC DNA]</scope>
    <source>
        <strain evidence="5">Houghton</strain>
    </source>
</reference>
<dbReference type="VEuPathDB" id="ToxoDB:ETH_00014250"/>
<feature type="compositionally biased region" description="Polar residues" evidence="2">
    <location>
        <begin position="924"/>
        <end position="933"/>
    </location>
</feature>
<keyword evidence="6" id="KW-1185">Reference proteome</keyword>
<dbReference type="Proteomes" id="UP000030747">
    <property type="component" value="Unassembled WGS sequence"/>
</dbReference>
<keyword evidence="3" id="KW-1133">Transmembrane helix</keyword>
<dbReference type="GO" id="GO:0051893">
    <property type="term" value="P:regulation of focal adhesion assembly"/>
    <property type="evidence" value="ECO:0007669"/>
    <property type="project" value="TreeGrafter"/>
</dbReference>
<dbReference type="GO" id="GO:0032034">
    <property type="term" value="F:myosin II head/neck binding"/>
    <property type="evidence" value="ECO:0007669"/>
    <property type="project" value="TreeGrafter"/>
</dbReference>
<feature type="region of interest" description="Disordered" evidence="2">
    <location>
        <begin position="866"/>
        <end position="960"/>
    </location>
</feature>
<gene>
    <name evidence="5" type="ORF">ETH_00014250</name>
</gene>
<dbReference type="EMBL" id="HG675722">
    <property type="protein sequence ID" value="CDJ42520.1"/>
    <property type="molecule type" value="Genomic_DNA"/>
</dbReference>
<dbReference type="GO" id="GO:0001725">
    <property type="term" value="C:stress fiber"/>
    <property type="evidence" value="ECO:0007669"/>
    <property type="project" value="TreeGrafter"/>
</dbReference>
<feature type="coiled-coil region" evidence="1">
    <location>
        <begin position="561"/>
        <end position="608"/>
    </location>
</feature>
<evidence type="ECO:0000256" key="2">
    <source>
        <dbReference type="SAM" id="MobiDB-lite"/>
    </source>
</evidence>
<feature type="transmembrane region" description="Helical" evidence="3">
    <location>
        <begin position="482"/>
        <end position="499"/>
    </location>
</feature>
<dbReference type="PANTHER" id="PTHR15551">
    <property type="entry name" value="LIM DOMAIN ONLY 7"/>
    <property type="match status" value="1"/>
</dbReference>